<feature type="region of interest" description="Disordered" evidence="1">
    <location>
        <begin position="23"/>
        <end position="44"/>
    </location>
</feature>
<dbReference type="RefSeq" id="WP_344776752.1">
    <property type="nucleotide sequence ID" value="NZ_BAABAH010000011.1"/>
</dbReference>
<gene>
    <name evidence="3" type="ORF">GCM10022242_29480</name>
</gene>
<evidence type="ECO:0008006" key="5">
    <source>
        <dbReference type="Google" id="ProtNLM"/>
    </source>
</evidence>
<feature type="signal peptide" evidence="2">
    <location>
        <begin position="1"/>
        <end position="17"/>
    </location>
</feature>
<comment type="caution">
    <text evidence="3">The sequence shown here is derived from an EMBL/GenBank/DDBJ whole genome shotgun (WGS) entry which is preliminary data.</text>
</comment>
<keyword evidence="4" id="KW-1185">Reference proteome</keyword>
<name>A0ABP7ITH8_9ACTN</name>
<dbReference type="EMBL" id="BAABAH010000011">
    <property type="protein sequence ID" value="GAA3826270.1"/>
    <property type="molecule type" value="Genomic_DNA"/>
</dbReference>
<evidence type="ECO:0000313" key="4">
    <source>
        <dbReference type="Proteomes" id="UP001501821"/>
    </source>
</evidence>
<evidence type="ECO:0000256" key="2">
    <source>
        <dbReference type="SAM" id="SignalP"/>
    </source>
</evidence>
<proteinExistence type="predicted"/>
<accession>A0ABP7ITH8</accession>
<reference evidence="4" key="1">
    <citation type="journal article" date="2019" name="Int. J. Syst. Evol. Microbiol.">
        <title>The Global Catalogue of Microorganisms (GCM) 10K type strain sequencing project: providing services to taxonomists for standard genome sequencing and annotation.</title>
        <authorList>
            <consortium name="The Broad Institute Genomics Platform"/>
            <consortium name="The Broad Institute Genome Sequencing Center for Infectious Disease"/>
            <person name="Wu L."/>
            <person name="Ma J."/>
        </authorList>
    </citation>
    <scope>NUCLEOTIDE SEQUENCE [LARGE SCALE GENOMIC DNA]</scope>
    <source>
        <strain evidence="4">JCM 16953</strain>
    </source>
</reference>
<feature type="chain" id="PRO_5045516181" description="Lipoprotein" evidence="2">
    <location>
        <begin position="18"/>
        <end position="157"/>
    </location>
</feature>
<dbReference type="Pfam" id="PF19671">
    <property type="entry name" value="DUF6174"/>
    <property type="match status" value="1"/>
</dbReference>
<dbReference type="InterPro" id="IPR046172">
    <property type="entry name" value="DUF6174"/>
</dbReference>
<evidence type="ECO:0000313" key="3">
    <source>
        <dbReference type="EMBL" id="GAA3826270.1"/>
    </source>
</evidence>
<dbReference type="Proteomes" id="UP001501821">
    <property type="component" value="Unassembled WGS sequence"/>
</dbReference>
<evidence type="ECO:0000256" key="1">
    <source>
        <dbReference type="SAM" id="MobiDB-lite"/>
    </source>
</evidence>
<keyword evidence="2" id="KW-0732">Signal</keyword>
<protein>
    <recommendedName>
        <fullName evidence="5">Lipoprotein</fullName>
    </recommendedName>
</protein>
<sequence>MKTLLAASLLATLPFLAACGSDDTTATDDPASPTTDASTTGSTRTDFGPTSYSYTLKAACFCAFIEPVRITVEDDAIASAVVAHGGRGFTKGQDAPEALRLTIDDLLAKAADPEVDQVDLDWPDGQDYPSSIALDPIKNAVDDEVTYYLSDVTVTGG</sequence>
<organism evidence="3 4">
    <name type="scientific">Nocardioides panacisoli</name>
    <dbReference type="NCBI Taxonomy" id="627624"/>
    <lineage>
        <taxon>Bacteria</taxon>
        <taxon>Bacillati</taxon>
        <taxon>Actinomycetota</taxon>
        <taxon>Actinomycetes</taxon>
        <taxon>Propionibacteriales</taxon>
        <taxon>Nocardioidaceae</taxon>
        <taxon>Nocardioides</taxon>
    </lineage>
</organism>
<dbReference type="PROSITE" id="PS51257">
    <property type="entry name" value="PROKAR_LIPOPROTEIN"/>
    <property type="match status" value="1"/>
</dbReference>